<dbReference type="SUPFAM" id="SSF47459">
    <property type="entry name" value="HLH, helix-loop-helix DNA-binding domain"/>
    <property type="match status" value="1"/>
</dbReference>
<evidence type="ECO:0000313" key="2">
    <source>
        <dbReference type="Proteomes" id="UP000694941"/>
    </source>
</evidence>
<dbReference type="RefSeq" id="XP_022235760.1">
    <property type="nucleotide sequence ID" value="XM_022380052.1"/>
</dbReference>
<evidence type="ECO:0000313" key="3">
    <source>
        <dbReference type="RefSeq" id="XP_022235760.1"/>
    </source>
</evidence>
<keyword evidence="2" id="KW-1185">Reference proteome</keyword>
<dbReference type="PROSITE" id="PS50888">
    <property type="entry name" value="BHLH"/>
    <property type="match status" value="1"/>
</dbReference>
<dbReference type="InterPro" id="IPR011598">
    <property type="entry name" value="bHLH_dom"/>
</dbReference>
<dbReference type="GeneID" id="111083491"/>
<dbReference type="Proteomes" id="UP000694941">
    <property type="component" value="Unplaced"/>
</dbReference>
<dbReference type="Pfam" id="PF00010">
    <property type="entry name" value="HLH"/>
    <property type="match status" value="1"/>
</dbReference>
<dbReference type="Gene3D" id="4.10.280.10">
    <property type="entry name" value="Helix-loop-helix DNA-binding domain"/>
    <property type="match status" value="1"/>
</dbReference>
<feature type="domain" description="BHLH" evidence="1">
    <location>
        <begin position="30"/>
        <end position="82"/>
    </location>
</feature>
<dbReference type="InterPro" id="IPR036638">
    <property type="entry name" value="HLH_DNA-bd_sf"/>
</dbReference>
<name>A0ABM1RWK5_LIMPO</name>
<organism evidence="2 3">
    <name type="scientific">Limulus polyphemus</name>
    <name type="common">Atlantic horseshoe crab</name>
    <dbReference type="NCBI Taxonomy" id="6850"/>
    <lineage>
        <taxon>Eukaryota</taxon>
        <taxon>Metazoa</taxon>
        <taxon>Ecdysozoa</taxon>
        <taxon>Arthropoda</taxon>
        <taxon>Chelicerata</taxon>
        <taxon>Merostomata</taxon>
        <taxon>Xiphosura</taxon>
        <taxon>Limulidae</taxon>
        <taxon>Limulus</taxon>
    </lineage>
</organism>
<sequence>MEDLSYEGSAKLVVSESATSTNVKYRTFVKKRRLLQKRRSRRKQQRVQEYRRLRSMVPSLSKKPQVSKVTVIEEAISYIDQLHNALLERLKTRGLPRCMQDMNIDMDSLNLGEVKDLVCQMMSTPTTSQGSSVSVSLTESIRERNREVPSYLMRKRK</sequence>
<accession>A0ABM1RWK5</accession>
<evidence type="ECO:0000259" key="1">
    <source>
        <dbReference type="PROSITE" id="PS50888"/>
    </source>
</evidence>
<protein>
    <submittedName>
        <fullName evidence="3">Uncharacterized protein LOC111083491</fullName>
    </submittedName>
</protein>
<proteinExistence type="predicted"/>
<gene>
    <name evidence="3" type="primary">LOC111083491</name>
</gene>
<reference evidence="3" key="1">
    <citation type="submission" date="2025-08" db="UniProtKB">
        <authorList>
            <consortium name="RefSeq"/>
        </authorList>
    </citation>
    <scope>IDENTIFICATION</scope>
    <source>
        <tissue evidence="3">Muscle</tissue>
    </source>
</reference>
<dbReference type="SMART" id="SM00353">
    <property type="entry name" value="HLH"/>
    <property type="match status" value="1"/>
</dbReference>